<keyword evidence="1" id="KW-0472">Membrane</keyword>
<sequence length="209" mass="24430">MTLTTQFVTMLSMIGMGALFGAGLDTYQRFLKRPTRKGWIVFINDILFWLLQGLAVFYILFLVNQGELRLYIFLALLCGFAAYQSLLKNIYVKLLEIFISIVISIYRFLVKVVQVLLVHPVRALISMVIALVIMLVKGVLILLKTAAKLVWAMIKIIFLPMRWLMRLIWKLLPKRLKKSVEKLYGKLEGYLQRIKEYVKKQIAKWKKKE</sequence>
<gene>
    <name evidence="2" type="primary">yabQ</name>
    <name evidence="2" type="ORF">CWS20_18255</name>
</gene>
<dbReference type="RefSeq" id="WP_066192106.1">
    <property type="nucleotide sequence ID" value="NZ_JARMMB010000031.1"/>
</dbReference>
<feature type="transmembrane region" description="Helical" evidence="1">
    <location>
        <begin position="7"/>
        <end position="27"/>
    </location>
</feature>
<accession>A0A2N0ZDF4</accession>
<feature type="transmembrane region" description="Helical" evidence="1">
    <location>
        <begin position="121"/>
        <end position="143"/>
    </location>
</feature>
<evidence type="ECO:0000313" key="3">
    <source>
        <dbReference type="Proteomes" id="UP000233343"/>
    </source>
</evidence>
<proteinExistence type="predicted"/>
<name>A0A2N0ZDF4_9BACI</name>
<reference evidence="2 3" key="1">
    <citation type="journal article" date="2010" name="Int. J. Syst. Evol. Microbiol.">
        <title>Bacillus horneckiae sp. nov., isolated from a spacecraft-assembly clean room.</title>
        <authorList>
            <person name="Vaishampayan P."/>
            <person name="Probst A."/>
            <person name="Krishnamurthi S."/>
            <person name="Ghosh S."/>
            <person name="Osman S."/>
            <person name="McDowall A."/>
            <person name="Ruckmani A."/>
            <person name="Mayilraj S."/>
            <person name="Venkateswaran K."/>
        </authorList>
    </citation>
    <scope>NUCLEOTIDE SEQUENCE [LARGE SCALE GENOMIC DNA]</scope>
    <source>
        <strain evidence="3">1PO1SC</strain>
    </source>
</reference>
<dbReference type="NCBIfam" id="TIGR02893">
    <property type="entry name" value="spore_yabQ"/>
    <property type="match status" value="1"/>
</dbReference>
<organism evidence="2 3">
    <name type="scientific">Cytobacillus horneckiae</name>
    <dbReference type="NCBI Taxonomy" id="549687"/>
    <lineage>
        <taxon>Bacteria</taxon>
        <taxon>Bacillati</taxon>
        <taxon>Bacillota</taxon>
        <taxon>Bacilli</taxon>
        <taxon>Bacillales</taxon>
        <taxon>Bacillaceae</taxon>
        <taxon>Cytobacillus</taxon>
    </lineage>
</organism>
<dbReference type="AlphaFoldDB" id="A0A2N0ZDF4"/>
<feature type="transmembrane region" description="Helical" evidence="1">
    <location>
        <begin position="39"/>
        <end position="61"/>
    </location>
</feature>
<evidence type="ECO:0000256" key="1">
    <source>
        <dbReference type="SAM" id="Phobius"/>
    </source>
</evidence>
<protein>
    <submittedName>
        <fullName evidence="2">Spore cortex biosynthesis protein YabQ</fullName>
    </submittedName>
</protein>
<feature type="transmembrane region" description="Helical" evidence="1">
    <location>
        <begin position="149"/>
        <end position="169"/>
    </location>
</feature>
<feature type="transmembrane region" description="Helical" evidence="1">
    <location>
        <begin position="68"/>
        <end position="84"/>
    </location>
</feature>
<keyword evidence="1" id="KW-1133">Transmembrane helix</keyword>
<comment type="caution">
    <text evidence="2">The sequence shown here is derived from an EMBL/GenBank/DDBJ whole genome shotgun (WGS) entry which is preliminary data.</text>
</comment>
<dbReference type="InterPro" id="IPR019074">
    <property type="entry name" value="YabQ"/>
</dbReference>
<feature type="transmembrane region" description="Helical" evidence="1">
    <location>
        <begin position="90"/>
        <end position="109"/>
    </location>
</feature>
<dbReference type="EMBL" id="PISD01000041">
    <property type="protein sequence ID" value="PKG27536.1"/>
    <property type="molecule type" value="Genomic_DNA"/>
</dbReference>
<keyword evidence="3" id="KW-1185">Reference proteome</keyword>
<keyword evidence="1" id="KW-0812">Transmembrane</keyword>
<dbReference type="Pfam" id="PF09578">
    <property type="entry name" value="Spore_YabQ"/>
    <property type="match status" value="1"/>
</dbReference>
<evidence type="ECO:0000313" key="2">
    <source>
        <dbReference type="EMBL" id="PKG27536.1"/>
    </source>
</evidence>
<dbReference type="Proteomes" id="UP000233343">
    <property type="component" value="Unassembled WGS sequence"/>
</dbReference>